<dbReference type="PANTHER" id="PTHR43611">
    <property type="entry name" value="ALPHA-D-GLUCOSE 1-PHOSPHATE PHOSPHATASE"/>
    <property type="match status" value="1"/>
</dbReference>
<dbReference type="SFLD" id="SFLDG01129">
    <property type="entry name" value="C1.5:_HAD__Beta-PGM__Phosphata"/>
    <property type="match status" value="1"/>
</dbReference>
<dbReference type="Proteomes" id="UP001381174">
    <property type="component" value="Unassembled WGS sequence"/>
</dbReference>
<accession>A0ABU8J9M6</accession>
<dbReference type="Gene3D" id="1.10.150.240">
    <property type="entry name" value="Putative phosphatase, domain 2"/>
    <property type="match status" value="1"/>
</dbReference>
<reference evidence="1 2" key="1">
    <citation type="journal article" date="2014" name="Int. J. Syst. Evol. Microbiol.">
        <title>Fulvimonas yonginensis sp. nov., isolated from greenhouse soil, and emended description of the genus Fulvimonas.</title>
        <authorList>
            <person name="Ahn J.H."/>
            <person name="Kim S.J."/>
            <person name="Weon H.Y."/>
            <person name="Hong S.B."/>
            <person name="Seok S.J."/>
            <person name="Kwon S.W."/>
        </authorList>
    </citation>
    <scope>NUCLEOTIDE SEQUENCE [LARGE SCALE GENOMIC DNA]</scope>
    <source>
        <strain evidence="1 2">KACC 16952</strain>
    </source>
</reference>
<evidence type="ECO:0000313" key="2">
    <source>
        <dbReference type="Proteomes" id="UP001381174"/>
    </source>
</evidence>
<dbReference type="InterPro" id="IPR023214">
    <property type="entry name" value="HAD_sf"/>
</dbReference>
<gene>
    <name evidence="1" type="ORF">WAT24_05720</name>
</gene>
<protein>
    <submittedName>
        <fullName evidence="1">HAD family phosphatase</fullName>
    </submittedName>
</protein>
<organism evidence="1 2">
    <name type="scientific">Fulvimonas yonginensis</name>
    <dbReference type="NCBI Taxonomy" id="1495200"/>
    <lineage>
        <taxon>Bacteria</taxon>
        <taxon>Pseudomonadati</taxon>
        <taxon>Pseudomonadota</taxon>
        <taxon>Gammaproteobacteria</taxon>
        <taxon>Lysobacterales</taxon>
        <taxon>Rhodanobacteraceae</taxon>
        <taxon>Fulvimonas</taxon>
    </lineage>
</organism>
<dbReference type="PANTHER" id="PTHR43611:SF3">
    <property type="entry name" value="FLAVIN MONONUCLEOTIDE HYDROLASE 1, CHLOROPLATIC"/>
    <property type="match status" value="1"/>
</dbReference>
<comment type="caution">
    <text evidence="1">The sequence shown here is derived from an EMBL/GenBank/DDBJ whole genome shotgun (WGS) entry which is preliminary data.</text>
</comment>
<dbReference type="NCBIfam" id="TIGR01509">
    <property type="entry name" value="HAD-SF-IA-v3"/>
    <property type="match status" value="1"/>
</dbReference>
<dbReference type="SUPFAM" id="SSF56784">
    <property type="entry name" value="HAD-like"/>
    <property type="match status" value="1"/>
</dbReference>
<dbReference type="CDD" id="cd02603">
    <property type="entry name" value="HAD_sEH-N_like"/>
    <property type="match status" value="1"/>
</dbReference>
<proteinExistence type="predicted"/>
<dbReference type="InterPro" id="IPR006439">
    <property type="entry name" value="HAD-SF_hydro_IA"/>
</dbReference>
<dbReference type="InterPro" id="IPR023198">
    <property type="entry name" value="PGP-like_dom2"/>
</dbReference>
<evidence type="ECO:0000313" key="1">
    <source>
        <dbReference type="EMBL" id="MEI7036254.1"/>
    </source>
</evidence>
<dbReference type="SFLD" id="SFLDS00003">
    <property type="entry name" value="Haloacid_Dehalogenase"/>
    <property type="match status" value="1"/>
</dbReference>
<dbReference type="Gene3D" id="3.40.50.1000">
    <property type="entry name" value="HAD superfamily/HAD-like"/>
    <property type="match status" value="1"/>
</dbReference>
<sequence>MNPPPRCMLFDLDGVLADYDRGVRVATLARHLDRRAKDVHAAIYASGIEDAADAGRLDTPAYLAALGRELDCTVPADAWVDARRAATRVRPPMLALAGALRERGLTVAVLSNNGTLMAERWPAIVPALFPLFEGRAFCSAVLGAAKPAPAAYLRCLDALALSPASTLFVDDNLANVDGARAAGLSGHCFVDRAALERTLADLGLT</sequence>
<name>A0ABU8J9M6_9GAMM</name>
<dbReference type="Pfam" id="PF00702">
    <property type="entry name" value="Hydrolase"/>
    <property type="match status" value="1"/>
</dbReference>
<keyword evidence="2" id="KW-1185">Reference proteome</keyword>
<dbReference type="EMBL" id="JBBBNY010000002">
    <property type="protein sequence ID" value="MEI7036254.1"/>
    <property type="molecule type" value="Genomic_DNA"/>
</dbReference>
<dbReference type="RefSeq" id="WP_336806857.1">
    <property type="nucleotide sequence ID" value="NZ_JBBBNY010000002.1"/>
</dbReference>
<dbReference type="PRINTS" id="PR00413">
    <property type="entry name" value="HADHALOGNASE"/>
</dbReference>
<dbReference type="InterPro" id="IPR036412">
    <property type="entry name" value="HAD-like_sf"/>
</dbReference>